<dbReference type="GO" id="GO:0005524">
    <property type="term" value="F:ATP binding"/>
    <property type="evidence" value="ECO:0007669"/>
    <property type="project" value="UniProtKB-UniRule"/>
</dbReference>
<keyword evidence="7 10" id="KW-0067">ATP-binding</keyword>
<evidence type="ECO:0000256" key="7">
    <source>
        <dbReference type="ARBA" id="ARBA00022840"/>
    </source>
</evidence>
<dbReference type="AlphaFoldDB" id="A0ABD0KTR9"/>
<evidence type="ECO:0000313" key="14">
    <source>
        <dbReference type="EMBL" id="KAK7490574.1"/>
    </source>
</evidence>
<accession>A0ABD0KTR9</accession>
<evidence type="ECO:0000256" key="6">
    <source>
        <dbReference type="ARBA" id="ARBA00022777"/>
    </source>
</evidence>
<organism evidence="14 15">
    <name type="scientific">Batillaria attramentaria</name>
    <dbReference type="NCBI Taxonomy" id="370345"/>
    <lineage>
        <taxon>Eukaryota</taxon>
        <taxon>Metazoa</taxon>
        <taxon>Spiralia</taxon>
        <taxon>Lophotrochozoa</taxon>
        <taxon>Mollusca</taxon>
        <taxon>Gastropoda</taxon>
        <taxon>Caenogastropoda</taxon>
        <taxon>Sorbeoconcha</taxon>
        <taxon>Cerithioidea</taxon>
        <taxon>Batillariidae</taxon>
        <taxon>Batillaria</taxon>
    </lineage>
</organism>
<evidence type="ECO:0000256" key="11">
    <source>
        <dbReference type="RuleBase" id="RU000304"/>
    </source>
</evidence>
<comment type="similarity">
    <text evidence="1">Belongs to the protein kinase superfamily. NEK Ser/Thr protein kinase family. NIMA subfamily.</text>
</comment>
<dbReference type="GO" id="GO:0004674">
    <property type="term" value="F:protein serine/threonine kinase activity"/>
    <property type="evidence" value="ECO:0007669"/>
    <property type="project" value="UniProtKB-KW"/>
</dbReference>
<keyword evidence="4" id="KW-0808">Transferase</keyword>
<protein>
    <recommendedName>
        <fullName evidence="2">non-specific serine/threonine protein kinase</fullName>
        <ecNumber evidence="2">2.7.11.1</ecNumber>
    </recommendedName>
</protein>
<comment type="caution">
    <text evidence="14">The sequence shown here is derived from an EMBL/GenBank/DDBJ whole genome shotgun (WGS) entry which is preliminary data.</text>
</comment>
<evidence type="ECO:0000256" key="12">
    <source>
        <dbReference type="SAM" id="MobiDB-lite"/>
    </source>
</evidence>
<dbReference type="PROSITE" id="PS00108">
    <property type="entry name" value="PROTEIN_KINASE_ST"/>
    <property type="match status" value="1"/>
</dbReference>
<dbReference type="InterPro" id="IPR008271">
    <property type="entry name" value="Ser/Thr_kinase_AS"/>
</dbReference>
<evidence type="ECO:0000256" key="4">
    <source>
        <dbReference type="ARBA" id="ARBA00022679"/>
    </source>
</evidence>
<evidence type="ECO:0000256" key="9">
    <source>
        <dbReference type="ARBA" id="ARBA00048679"/>
    </source>
</evidence>
<gene>
    <name evidence="14" type="ORF">BaRGS_00018177</name>
</gene>
<keyword evidence="3 11" id="KW-0723">Serine/threonine-protein kinase</keyword>
<dbReference type="PANTHER" id="PTHR44899">
    <property type="entry name" value="CAMK FAMILY PROTEIN KINASE"/>
    <property type="match status" value="1"/>
</dbReference>
<feature type="compositionally biased region" description="Gly residues" evidence="12">
    <location>
        <begin position="319"/>
        <end position="328"/>
    </location>
</feature>
<dbReference type="Pfam" id="PF00069">
    <property type="entry name" value="Pkinase"/>
    <property type="match status" value="1"/>
</dbReference>
<feature type="region of interest" description="Disordered" evidence="12">
    <location>
        <begin position="319"/>
        <end position="354"/>
    </location>
</feature>
<comment type="catalytic activity">
    <reaction evidence="9">
        <text>L-seryl-[protein] + ATP = O-phospho-L-seryl-[protein] + ADP + H(+)</text>
        <dbReference type="Rhea" id="RHEA:17989"/>
        <dbReference type="Rhea" id="RHEA-COMP:9863"/>
        <dbReference type="Rhea" id="RHEA-COMP:11604"/>
        <dbReference type="ChEBI" id="CHEBI:15378"/>
        <dbReference type="ChEBI" id="CHEBI:29999"/>
        <dbReference type="ChEBI" id="CHEBI:30616"/>
        <dbReference type="ChEBI" id="CHEBI:83421"/>
        <dbReference type="ChEBI" id="CHEBI:456216"/>
        <dbReference type="EC" id="2.7.11.1"/>
    </reaction>
</comment>
<dbReference type="PROSITE" id="PS00107">
    <property type="entry name" value="PROTEIN_KINASE_ATP"/>
    <property type="match status" value="1"/>
</dbReference>
<reference evidence="14 15" key="1">
    <citation type="journal article" date="2023" name="Sci. Data">
        <title>Genome assembly of the Korean intertidal mud-creeper Batillaria attramentaria.</title>
        <authorList>
            <person name="Patra A.K."/>
            <person name="Ho P.T."/>
            <person name="Jun S."/>
            <person name="Lee S.J."/>
            <person name="Kim Y."/>
            <person name="Won Y.J."/>
        </authorList>
    </citation>
    <scope>NUCLEOTIDE SEQUENCE [LARGE SCALE GENOMIC DNA]</scope>
    <source>
        <strain evidence="14">Wonlab-2016</strain>
    </source>
</reference>
<evidence type="ECO:0000256" key="1">
    <source>
        <dbReference type="ARBA" id="ARBA00010886"/>
    </source>
</evidence>
<keyword evidence="15" id="KW-1185">Reference proteome</keyword>
<dbReference type="InterPro" id="IPR011009">
    <property type="entry name" value="Kinase-like_dom_sf"/>
</dbReference>
<feature type="binding site" evidence="10">
    <location>
        <position position="36"/>
    </location>
    <ligand>
        <name>ATP</name>
        <dbReference type="ChEBI" id="CHEBI:30616"/>
    </ligand>
</feature>
<dbReference type="EC" id="2.7.11.1" evidence="2"/>
<dbReference type="PROSITE" id="PS50011">
    <property type="entry name" value="PROTEIN_KINASE_DOM"/>
    <property type="match status" value="1"/>
</dbReference>
<name>A0ABD0KTR9_9CAEN</name>
<proteinExistence type="inferred from homology"/>
<keyword evidence="5 10" id="KW-0547">Nucleotide-binding</keyword>
<dbReference type="Gene3D" id="1.10.510.10">
    <property type="entry name" value="Transferase(Phosphotransferase) domain 1"/>
    <property type="match status" value="1"/>
</dbReference>
<dbReference type="Proteomes" id="UP001519460">
    <property type="component" value="Unassembled WGS sequence"/>
</dbReference>
<dbReference type="InterPro" id="IPR051131">
    <property type="entry name" value="NEK_Ser/Thr_kinase_NIMA"/>
</dbReference>
<evidence type="ECO:0000256" key="3">
    <source>
        <dbReference type="ARBA" id="ARBA00022527"/>
    </source>
</evidence>
<comment type="catalytic activity">
    <reaction evidence="8">
        <text>L-threonyl-[protein] + ATP = O-phospho-L-threonyl-[protein] + ADP + H(+)</text>
        <dbReference type="Rhea" id="RHEA:46608"/>
        <dbReference type="Rhea" id="RHEA-COMP:11060"/>
        <dbReference type="Rhea" id="RHEA-COMP:11605"/>
        <dbReference type="ChEBI" id="CHEBI:15378"/>
        <dbReference type="ChEBI" id="CHEBI:30013"/>
        <dbReference type="ChEBI" id="CHEBI:30616"/>
        <dbReference type="ChEBI" id="CHEBI:61977"/>
        <dbReference type="ChEBI" id="CHEBI:456216"/>
        <dbReference type="EC" id="2.7.11.1"/>
    </reaction>
</comment>
<evidence type="ECO:0000256" key="8">
    <source>
        <dbReference type="ARBA" id="ARBA00047899"/>
    </source>
</evidence>
<sequence length="487" mass="53894">MADPLGGVKNRGVIGKGAFGVVYLVENQDGEEFALKVMDWTYADVTDRGVAENELKVLKELSHDNVIVYVDSFIHNGLLYILTEYCAGGDLSGFLDEIGQSVPEDLLLVWLFQMACGLEYMHTMDPCILHRDLKPSNVYFTKEGVIRLGDMGIARMLDNPSMLADTFCGTPPYMSPEALSEKPYNAKTDIWALGCIVVEMATLERAYDASSLFLLRDVVMQARKPLPRPQYGGELDLLVARMLAQDPDDRLSSTELLDQQLLQEVEAHGHTALDLLKKHNLLRCLAFHRRSSPALEEGEDTVHVRTLSASVSNLQQILGDGGEAGTRQGGRPYHHPGHVHSSVQQSKERRQDHKEKDIFGRAGRLEDNVVDHVVKTDHGRSSAVDGCREARANHDELNSVVFRLNAWTRRSGLSRSTLISTLRTVLARVVGEESLDSAVSLAASTSSRADLLRDLQGLLGTDQFQTIGSAIIFLMLMQSTMKYDATT</sequence>
<evidence type="ECO:0000256" key="10">
    <source>
        <dbReference type="PROSITE-ProRule" id="PRU10141"/>
    </source>
</evidence>
<evidence type="ECO:0000259" key="13">
    <source>
        <dbReference type="PROSITE" id="PS50011"/>
    </source>
</evidence>
<feature type="domain" description="Protein kinase" evidence="13">
    <location>
        <begin position="8"/>
        <end position="262"/>
    </location>
</feature>
<keyword evidence="6" id="KW-0418">Kinase</keyword>
<evidence type="ECO:0000256" key="5">
    <source>
        <dbReference type="ARBA" id="ARBA00022741"/>
    </source>
</evidence>
<dbReference type="EMBL" id="JACVVK020000125">
    <property type="protein sequence ID" value="KAK7490574.1"/>
    <property type="molecule type" value="Genomic_DNA"/>
</dbReference>
<dbReference type="PANTHER" id="PTHR44899:SF3">
    <property type="entry name" value="SERINE_THREONINE-PROTEIN KINASE NEK1"/>
    <property type="match status" value="1"/>
</dbReference>
<evidence type="ECO:0000313" key="15">
    <source>
        <dbReference type="Proteomes" id="UP001519460"/>
    </source>
</evidence>
<dbReference type="InterPro" id="IPR017441">
    <property type="entry name" value="Protein_kinase_ATP_BS"/>
</dbReference>
<dbReference type="InterPro" id="IPR000719">
    <property type="entry name" value="Prot_kinase_dom"/>
</dbReference>
<dbReference type="SUPFAM" id="SSF56112">
    <property type="entry name" value="Protein kinase-like (PK-like)"/>
    <property type="match status" value="1"/>
</dbReference>
<dbReference type="SMART" id="SM00220">
    <property type="entry name" value="S_TKc"/>
    <property type="match status" value="1"/>
</dbReference>
<evidence type="ECO:0000256" key="2">
    <source>
        <dbReference type="ARBA" id="ARBA00012513"/>
    </source>
</evidence>